<proteinExistence type="predicted"/>
<evidence type="ECO:0000256" key="1">
    <source>
        <dbReference type="ARBA" id="ARBA00022555"/>
    </source>
</evidence>
<dbReference type="Gene3D" id="3.30.56.10">
    <property type="match status" value="1"/>
</dbReference>
<evidence type="ECO:0000256" key="2">
    <source>
        <dbReference type="ARBA" id="ARBA00022884"/>
    </source>
</evidence>
<dbReference type="SUPFAM" id="SSF46955">
    <property type="entry name" value="Putative DNA-binding domain"/>
    <property type="match status" value="1"/>
</dbReference>
<reference evidence="4" key="1">
    <citation type="journal article" date="2014" name="Front. Microbiol.">
        <title>High frequency of phylogenetically diverse reductive dehalogenase-homologous genes in deep subseafloor sedimentary metagenomes.</title>
        <authorList>
            <person name="Kawai M."/>
            <person name="Futagami T."/>
            <person name="Toyoda A."/>
            <person name="Takaki Y."/>
            <person name="Nishi S."/>
            <person name="Hori S."/>
            <person name="Arai W."/>
            <person name="Tsubouchi T."/>
            <person name="Morono Y."/>
            <person name="Uchiyama I."/>
            <person name="Ito T."/>
            <person name="Fujiyama A."/>
            <person name="Inagaki F."/>
            <person name="Takami H."/>
        </authorList>
    </citation>
    <scope>NUCLEOTIDE SEQUENCE</scope>
    <source>
        <strain evidence="4">Expedition CK06-06</strain>
    </source>
</reference>
<dbReference type="InterPro" id="IPR002547">
    <property type="entry name" value="tRNA-bd_dom"/>
</dbReference>
<sequence>MKIPLKWLKEYVNITLPSADLASRLTMAGIEVKGMRAIGGNWENIVVGQIIAINPHPNADRLSLPTIDLGT</sequence>
<protein>
    <recommendedName>
        <fullName evidence="3">tRNA-binding domain-containing protein</fullName>
    </recommendedName>
</protein>
<dbReference type="InterPro" id="IPR012340">
    <property type="entry name" value="NA-bd_OB-fold"/>
</dbReference>
<keyword evidence="1" id="KW-0820">tRNA-binding</keyword>
<accession>X1M6C4</accession>
<dbReference type="GO" id="GO:0000049">
    <property type="term" value="F:tRNA binding"/>
    <property type="evidence" value="ECO:0007669"/>
    <property type="project" value="UniProtKB-KW"/>
</dbReference>
<feature type="domain" description="TRNA-binding" evidence="3">
    <location>
        <begin position="39"/>
        <end position="71"/>
    </location>
</feature>
<organism evidence="4">
    <name type="scientific">marine sediment metagenome</name>
    <dbReference type="NCBI Taxonomy" id="412755"/>
    <lineage>
        <taxon>unclassified sequences</taxon>
        <taxon>metagenomes</taxon>
        <taxon>ecological metagenomes</taxon>
    </lineage>
</organism>
<evidence type="ECO:0000259" key="3">
    <source>
        <dbReference type="PROSITE" id="PS50886"/>
    </source>
</evidence>
<dbReference type="InterPro" id="IPR009061">
    <property type="entry name" value="DNA-bd_dom_put_sf"/>
</dbReference>
<dbReference type="PROSITE" id="PS50886">
    <property type="entry name" value="TRBD"/>
    <property type="match status" value="1"/>
</dbReference>
<comment type="caution">
    <text evidence="4">The sequence shown here is derived from an EMBL/GenBank/DDBJ whole genome shotgun (WGS) entry which is preliminary data.</text>
</comment>
<keyword evidence="2" id="KW-0694">RNA-binding</keyword>
<dbReference type="SUPFAM" id="SSF50249">
    <property type="entry name" value="Nucleic acid-binding proteins"/>
    <property type="match status" value="1"/>
</dbReference>
<dbReference type="AlphaFoldDB" id="X1M6C4"/>
<name>X1M6C4_9ZZZZ</name>
<feature type="non-terminal residue" evidence="4">
    <location>
        <position position="71"/>
    </location>
</feature>
<dbReference type="Gene3D" id="2.40.50.140">
    <property type="entry name" value="Nucleic acid-binding proteins"/>
    <property type="match status" value="1"/>
</dbReference>
<gene>
    <name evidence="4" type="ORF">S06H3_15923</name>
</gene>
<dbReference type="EMBL" id="BARV01007852">
    <property type="protein sequence ID" value="GAI13621.1"/>
    <property type="molecule type" value="Genomic_DNA"/>
</dbReference>
<evidence type="ECO:0000313" key="4">
    <source>
        <dbReference type="EMBL" id="GAI13621.1"/>
    </source>
</evidence>